<organism evidence="1 2">
    <name type="scientific">Archangium lansingense</name>
    <dbReference type="NCBI Taxonomy" id="2995310"/>
    <lineage>
        <taxon>Bacteria</taxon>
        <taxon>Pseudomonadati</taxon>
        <taxon>Myxococcota</taxon>
        <taxon>Myxococcia</taxon>
        <taxon>Myxococcales</taxon>
        <taxon>Cystobacterineae</taxon>
        <taxon>Archangiaceae</taxon>
        <taxon>Archangium</taxon>
    </lineage>
</organism>
<dbReference type="Proteomes" id="UP001207654">
    <property type="component" value="Unassembled WGS sequence"/>
</dbReference>
<protein>
    <submittedName>
        <fullName evidence="1">Uncharacterized protein</fullName>
    </submittedName>
</protein>
<proteinExistence type="predicted"/>
<gene>
    <name evidence="1" type="ORF">OV287_52365</name>
</gene>
<evidence type="ECO:0000313" key="2">
    <source>
        <dbReference type="Proteomes" id="UP001207654"/>
    </source>
</evidence>
<evidence type="ECO:0000313" key="1">
    <source>
        <dbReference type="EMBL" id="MCY1083062.1"/>
    </source>
</evidence>
<comment type="caution">
    <text evidence="1">The sequence shown here is derived from an EMBL/GenBank/DDBJ whole genome shotgun (WGS) entry which is preliminary data.</text>
</comment>
<sequence>MGMTPRPGIHLDIDSLVLADGLVFHPEAFREALGAHLSRLLTEHGLEGLAPGTALRLESASLELPPGLDTQAAAEHAAAQLLAHLTGGLP</sequence>
<reference evidence="1 2" key="1">
    <citation type="submission" date="2022-11" db="EMBL/GenBank/DDBJ databases">
        <title>Minimal conservation of predation-associated metabolite biosynthetic gene clusters underscores biosynthetic potential of Myxococcota including descriptions for ten novel species: Archangium lansinium sp. nov., Myxococcus landrumus sp. nov., Nannocystis bai.</title>
        <authorList>
            <person name="Ahearne A."/>
            <person name="Stevens C."/>
            <person name="Phillips K."/>
        </authorList>
    </citation>
    <scope>NUCLEOTIDE SEQUENCE [LARGE SCALE GENOMIC DNA]</scope>
    <source>
        <strain evidence="1 2">MIWBW</strain>
    </source>
</reference>
<keyword evidence="2" id="KW-1185">Reference proteome</keyword>
<dbReference type="EMBL" id="JAPNKA010000001">
    <property type="protein sequence ID" value="MCY1083062.1"/>
    <property type="molecule type" value="Genomic_DNA"/>
</dbReference>
<name>A0ABT4AQJ7_9BACT</name>
<dbReference type="RefSeq" id="WP_267541607.1">
    <property type="nucleotide sequence ID" value="NZ_JAPNKA010000001.1"/>
</dbReference>
<accession>A0ABT4AQJ7</accession>